<keyword evidence="3" id="KW-1185">Reference proteome</keyword>
<dbReference type="Pfam" id="PF01177">
    <property type="entry name" value="Asp_Glu_race"/>
    <property type="match status" value="1"/>
</dbReference>
<protein>
    <submittedName>
        <fullName evidence="2">Aspartate/glutamate racemase family protein</fullName>
    </submittedName>
</protein>
<name>A0ABW3ZLK8_9RHOB</name>
<sequence length="113" mass="11237">ASGLGARFAVATTTPELQDRIDALMRGAGGDYVGSFFAASSDPVALTRDRAALDAGLLGAVREAAAAGAERVIIGGGPLAEAGLRLADRSPVPLVHPLIAAAQEMVAALEAAT</sequence>
<organism evidence="2 3">
    <name type="scientific">Litorisediminicola beolgyonensis</name>
    <dbReference type="NCBI Taxonomy" id="1173614"/>
    <lineage>
        <taxon>Bacteria</taxon>
        <taxon>Pseudomonadati</taxon>
        <taxon>Pseudomonadota</taxon>
        <taxon>Alphaproteobacteria</taxon>
        <taxon>Rhodobacterales</taxon>
        <taxon>Paracoccaceae</taxon>
        <taxon>Litorisediminicola</taxon>
    </lineage>
</organism>
<reference evidence="3" key="1">
    <citation type="journal article" date="2019" name="Int. J. Syst. Evol. Microbiol.">
        <title>The Global Catalogue of Microorganisms (GCM) 10K type strain sequencing project: providing services to taxonomists for standard genome sequencing and annotation.</title>
        <authorList>
            <consortium name="The Broad Institute Genomics Platform"/>
            <consortium name="The Broad Institute Genome Sequencing Center for Infectious Disease"/>
            <person name="Wu L."/>
            <person name="Ma J."/>
        </authorList>
    </citation>
    <scope>NUCLEOTIDE SEQUENCE [LARGE SCALE GENOMIC DNA]</scope>
    <source>
        <strain evidence="3">CCUG 62953</strain>
    </source>
</reference>
<feature type="non-terminal residue" evidence="2">
    <location>
        <position position="1"/>
    </location>
</feature>
<dbReference type="EMBL" id="JBHTMU010000037">
    <property type="protein sequence ID" value="MFD1344037.1"/>
    <property type="molecule type" value="Genomic_DNA"/>
</dbReference>
<evidence type="ECO:0000313" key="3">
    <source>
        <dbReference type="Proteomes" id="UP001597135"/>
    </source>
</evidence>
<accession>A0ABW3ZLK8</accession>
<dbReference type="InterPro" id="IPR053714">
    <property type="entry name" value="Iso_Racemase_Enz_sf"/>
</dbReference>
<dbReference type="Proteomes" id="UP001597135">
    <property type="component" value="Unassembled WGS sequence"/>
</dbReference>
<dbReference type="Gene3D" id="3.40.50.12500">
    <property type="match status" value="1"/>
</dbReference>
<dbReference type="InterPro" id="IPR015942">
    <property type="entry name" value="Asp/Glu/hydantoin_racemase"/>
</dbReference>
<gene>
    <name evidence="2" type="ORF">ACFQ4E_16525</name>
</gene>
<dbReference type="RefSeq" id="WP_386805503.1">
    <property type="nucleotide sequence ID" value="NZ_JBHTMU010000037.1"/>
</dbReference>
<evidence type="ECO:0000313" key="2">
    <source>
        <dbReference type="EMBL" id="MFD1344037.1"/>
    </source>
</evidence>
<evidence type="ECO:0000256" key="1">
    <source>
        <dbReference type="ARBA" id="ARBA00038414"/>
    </source>
</evidence>
<proteinExistence type="inferred from homology"/>
<comment type="similarity">
    <text evidence="1">Belongs to the HyuE racemase family.</text>
</comment>
<comment type="caution">
    <text evidence="2">The sequence shown here is derived from an EMBL/GenBank/DDBJ whole genome shotgun (WGS) entry which is preliminary data.</text>
</comment>